<evidence type="ECO:0000313" key="4">
    <source>
        <dbReference type="Proteomes" id="UP000263012"/>
    </source>
</evidence>
<dbReference type="GeneID" id="37878357"/>
<feature type="transmembrane region" description="Helical" evidence="1">
    <location>
        <begin position="130"/>
        <end position="148"/>
    </location>
</feature>
<keyword evidence="1" id="KW-0472">Membrane</keyword>
<dbReference type="EMBL" id="CP025066">
    <property type="protein sequence ID" value="AUX09630.1"/>
    <property type="molecule type" value="Genomic_DNA"/>
</dbReference>
<gene>
    <name evidence="3" type="ORF">AArcSl_2005</name>
</gene>
<keyword evidence="4" id="KW-1185">Reference proteome</keyword>
<feature type="domain" description="DUF8050" evidence="2">
    <location>
        <begin position="3"/>
        <end position="155"/>
    </location>
</feature>
<dbReference type="InterPro" id="IPR058363">
    <property type="entry name" value="DUF8050"/>
</dbReference>
<sequence>MDDPASPRSASPVRAAVAVVLLGFLPWSVLWQGNEIAFVMAWGLFNPGDLHVHSLYLLLTESWPSYWLLPHSLRVWPVGTVLYGLALASAVTGVLFRREDLRVTGGLLVLAGVAALWVSLGLATRTVGDVIAIPVGAVGLWLVAWWWYGPALRNLV</sequence>
<keyword evidence="1" id="KW-1133">Transmembrane helix</keyword>
<dbReference type="InterPro" id="IPR026436">
    <property type="entry name" value="CHP04206"/>
</dbReference>
<dbReference type="RefSeq" id="WP_119818531.1">
    <property type="nucleotide sequence ID" value="NZ_CP025066.1"/>
</dbReference>
<evidence type="ECO:0000313" key="3">
    <source>
        <dbReference type="EMBL" id="AUX09630.1"/>
    </source>
</evidence>
<dbReference type="Proteomes" id="UP000263012">
    <property type="component" value="Chromosome"/>
</dbReference>
<evidence type="ECO:0000256" key="1">
    <source>
        <dbReference type="SAM" id="Phobius"/>
    </source>
</evidence>
<dbReference type="KEGG" id="hdf:AArcSl_2005"/>
<dbReference type="AlphaFoldDB" id="A0A343TKK8"/>
<feature type="transmembrane region" description="Helical" evidence="1">
    <location>
        <begin position="103"/>
        <end position="124"/>
    </location>
</feature>
<organism evidence="3 4">
    <name type="scientific">Halalkaliarchaeum desulfuricum</name>
    <dbReference type="NCBI Taxonomy" id="2055893"/>
    <lineage>
        <taxon>Archaea</taxon>
        <taxon>Methanobacteriati</taxon>
        <taxon>Methanobacteriota</taxon>
        <taxon>Stenosarchaea group</taxon>
        <taxon>Halobacteria</taxon>
        <taxon>Halobacteriales</taxon>
        <taxon>Haloferacaceae</taxon>
        <taxon>Halalkaliarchaeum</taxon>
    </lineage>
</organism>
<feature type="transmembrane region" description="Helical" evidence="1">
    <location>
        <begin position="12"/>
        <end position="30"/>
    </location>
</feature>
<protein>
    <recommendedName>
        <fullName evidence="2">DUF8050 domain-containing protein</fullName>
    </recommendedName>
</protein>
<dbReference type="OrthoDB" id="214467at2157"/>
<evidence type="ECO:0000259" key="2">
    <source>
        <dbReference type="Pfam" id="PF26224"/>
    </source>
</evidence>
<name>A0A343TKK8_9EURY</name>
<feature type="transmembrane region" description="Helical" evidence="1">
    <location>
        <begin position="75"/>
        <end position="96"/>
    </location>
</feature>
<dbReference type="Pfam" id="PF26224">
    <property type="entry name" value="DUF8050"/>
    <property type="match status" value="1"/>
</dbReference>
<keyword evidence="1" id="KW-0812">Transmembrane</keyword>
<dbReference type="NCBIfam" id="TIGR04206">
    <property type="entry name" value="near_ArtA"/>
    <property type="match status" value="1"/>
</dbReference>
<accession>A0A343TKK8</accession>
<proteinExistence type="predicted"/>
<reference evidence="4" key="1">
    <citation type="submission" date="2017-11" db="EMBL/GenBank/DDBJ databases">
        <title>Phenotypic and genomic properties of facultatively anaerobic sulfur-reducing natronoarchaea from hypersaline soda lakes.</title>
        <authorList>
            <person name="Sorokin D.Y."/>
            <person name="Kublanov I.V."/>
            <person name="Roman P."/>
            <person name="Sinninghe Damste J.S."/>
            <person name="Golyshin P.N."/>
            <person name="Rojo D."/>
            <person name="Ciordia S."/>
            <person name="Mena M.D.C."/>
            <person name="Ferrer M."/>
            <person name="Messina E."/>
            <person name="Smedile F."/>
            <person name="La Spada G."/>
            <person name="La Cono V."/>
            <person name="Yakimov M.M."/>
        </authorList>
    </citation>
    <scope>NUCLEOTIDE SEQUENCE [LARGE SCALE GENOMIC DNA]</scope>
    <source>
        <strain evidence="4">AArc-Sl</strain>
    </source>
</reference>